<evidence type="ECO:0000256" key="1">
    <source>
        <dbReference type="SAM" id="SignalP"/>
    </source>
</evidence>
<dbReference type="EMBL" id="FYEW01000001">
    <property type="protein sequence ID" value="SNC67153.1"/>
    <property type="molecule type" value="Genomic_DNA"/>
</dbReference>
<sequence length="217" mass="23544">MMLAHRYSCILLSALPLLAGCKSSEKALYGATHSNYSVSIGKLPRLEAVVEAGPLNATEGALPDDAPKVFRQELAYHLAEPQDSIGYGYAKLIVTQAEVTRTGRALQAFQMMTLMTPSLFGLPLEWYRTQVKAEVQIINSQGEVVGTYSGTGRSKVRVAMYHGYSQTAAPRLADVQGLRLALDQIRPQLDTAALGLREKLQKAGPLEEVLGSAHTDE</sequence>
<proteinExistence type="predicted"/>
<dbReference type="PROSITE" id="PS51257">
    <property type="entry name" value="PROKAR_LIPOPROTEIN"/>
    <property type="match status" value="1"/>
</dbReference>
<feature type="chain" id="PRO_5013392893" description="ABC-type transport auxiliary lipoprotein component domain-containing protein" evidence="1">
    <location>
        <begin position="20"/>
        <end position="217"/>
    </location>
</feature>
<feature type="signal peptide" evidence="1">
    <location>
        <begin position="1"/>
        <end position="19"/>
    </location>
</feature>
<keyword evidence="1" id="KW-0732">Signal</keyword>
<protein>
    <recommendedName>
        <fullName evidence="4">ABC-type transport auxiliary lipoprotein component domain-containing protein</fullName>
    </recommendedName>
</protein>
<dbReference type="AlphaFoldDB" id="A0A212TMF6"/>
<dbReference type="RefSeq" id="WP_088843104.1">
    <property type="nucleotide sequence ID" value="NZ_FYEW01000001.1"/>
</dbReference>
<keyword evidence="3" id="KW-1185">Reference proteome</keyword>
<name>A0A212TMF6_9BACT</name>
<evidence type="ECO:0008006" key="4">
    <source>
        <dbReference type="Google" id="ProtNLM"/>
    </source>
</evidence>
<organism evidence="2 3">
    <name type="scientific">Hymenobacter gelipurpurascens</name>
    <dbReference type="NCBI Taxonomy" id="89968"/>
    <lineage>
        <taxon>Bacteria</taxon>
        <taxon>Pseudomonadati</taxon>
        <taxon>Bacteroidota</taxon>
        <taxon>Cytophagia</taxon>
        <taxon>Cytophagales</taxon>
        <taxon>Hymenobacteraceae</taxon>
        <taxon>Hymenobacter</taxon>
    </lineage>
</organism>
<evidence type="ECO:0000313" key="3">
    <source>
        <dbReference type="Proteomes" id="UP000198131"/>
    </source>
</evidence>
<gene>
    <name evidence="2" type="ORF">SAMN06265337_1854</name>
</gene>
<evidence type="ECO:0000313" key="2">
    <source>
        <dbReference type="EMBL" id="SNC67153.1"/>
    </source>
</evidence>
<accession>A0A212TMF6</accession>
<dbReference type="OrthoDB" id="878909at2"/>
<reference evidence="3" key="1">
    <citation type="submission" date="2017-06" db="EMBL/GenBank/DDBJ databases">
        <authorList>
            <person name="Varghese N."/>
            <person name="Submissions S."/>
        </authorList>
    </citation>
    <scope>NUCLEOTIDE SEQUENCE [LARGE SCALE GENOMIC DNA]</scope>
    <source>
        <strain evidence="3">DSM 11116</strain>
    </source>
</reference>
<dbReference type="Proteomes" id="UP000198131">
    <property type="component" value="Unassembled WGS sequence"/>
</dbReference>